<keyword evidence="2" id="KW-0472">Membrane</keyword>
<evidence type="ECO:0000256" key="2">
    <source>
        <dbReference type="SAM" id="Phobius"/>
    </source>
</evidence>
<feature type="transmembrane region" description="Helical" evidence="2">
    <location>
        <begin position="6"/>
        <end position="25"/>
    </location>
</feature>
<evidence type="ECO:0000313" key="3">
    <source>
        <dbReference type="EMBL" id="KAG5668784.1"/>
    </source>
</evidence>
<feature type="compositionally biased region" description="Low complexity" evidence="1">
    <location>
        <begin position="35"/>
        <end position="54"/>
    </location>
</feature>
<protein>
    <submittedName>
        <fullName evidence="3">Uncharacterized protein</fullName>
    </submittedName>
</protein>
<gene>
    <name evidence="3" type="ORF">PVAND_016710</name>
</gene>
<proteinExistence type="predicted"/>
<keyword evidence="4" id="KW-1185">Reference proteome</keyword>
<accession>A0A9J6BGK7</accession>
<name>A0A9J6BGK7_POLVA</name>
<sequence length="116" mass="12947">MADTEVFYLIPILIIVFFIKIIAIVSKFGCSDPATTTAETNNYNTSSSSTNLPPTTRPMPTAPLTLPTPPIPVSNEEPRFVDYFQRFRRETSLNGELPSYNDVSGLPSYNEIIENK</sequence>
<dbReference type="EMBL" id="JADBJN010000004">
    <property type="protein sequence ID" value="KAG5668784.1"/>
    <property type="molecule type" value="Genomic_DNA"/>
</dbReference>
<feature type="compositionally biased region" description="Pro residues" evidence="1">
    <location>
        <begin position="55"/>
        <end position="72"/>
    </location>
</feature>
<dbReference type="Proteomes" id="UP001107558">
    <property type="component" value="Chromosome 4"/>
</dbReference>
<dbReference type="AlphaFoldDB" id="A0A9J6BGK7"/>
<reference evidence="3" key="1">
    <citation type="submission" date="2021-03" db="EMBL/GenBank/DDBJ databases">
        <title>Chromosome level genome of the anhydrobiotic midge Polypedilum vanderplanki.</title>
        <authorList>
            <person name="Yoshida Y."/>
            <person name="Kikawada T."/>
            <person name="Gusev O."/>
        </authorList>
    </citation>
    <scope>NUCLEOTIDE SEQUENCE</scope>
    <source>
        <strain evidence="3">NIAS01</strain>
        <tissue evidence="3">Whole body or cell culture</tissue>
    </source>
</reference>
<feature type="region of interest" description="Disordered" evidence="1">
    <location>
        <begin position="35"/>
        <end position="73"/>
    </location>
</feature>
<keyword evidence="2" id="KW-1133">Transmembrane helix</keyword>
<comment type="caution">
    <text evidence="3">The sequence shown here is derived from an EMBL/GenBank/DDBJ whole genome shotgun (WGS) entry which is preliminary data.</text>
</comment>
<evidence type="ECO:0000313" key="4">
    <source>
        <dbReference type="Proteomes" id="UP001107558"/>
    </source>
</evidence>
<evidence type="ECO:0000256" key="1">
    <source>
        <dbReference type="SAM" id="MobiDB-lite"/>
    </source>
</evidence>
<organism evidence="3 4">
    <name type="scientific">Polypedilum vanderplanki</name>
    <name type="common">Sleeping chironomid midge</name>
    <dbReference type="NCBI Taxonomy" id="319348"/>
    <lineage>
        <taxon>Eukaryota</taxon>
        <taxon>Metazoa</taxon>
        <taxon>Ecdysozoa</taxon>
        <taxon>Arthropoda</taxon>
        <taxon>Hexapoda</taxon>
        <taxon>Insecta</taxon>
        <taxon>Pterygota</taxon>
        <taxon>Neoptera</taxon>
        <taxon>Endopterygota</taxon>
        <taxon>Diptera</taxon>
        <taxon>Nematocera</taxon>
        <taxon>Chironomoidea</taxon>
        <taxon>Chironomidae</taxon>
        <taxon>Chironominae</taxon>
        <taxon>Polypedilum</taxon>
        <taxon>Polypedilum</taxon>
    </lineage>
</organism>
<keyword evidence="2" id="KW-0812">Transmembrane</keyword>